<dbReference type="CDD" id="cd16935">
    <property type="entry name" value="HATPase_AgrC-ComD-like"/>
    <property type="match status" value="1"/>
</dbReference>
<feature type="transmembrane region" description="Helical" evidence="2">
    <location>
        <begin position="6"/>
        <end position="25"/>
    </location>
</feature>
<comment type="caution">
    <text evidence="4">The sequence shown here is derived from an EMBL/GenBank/DDBJ whole genome shotgun (WGS) entry which is preliminary data.</text>
</comment>
<keyword evidence="2" id="KW-1133">Transmembrane helix</keyword>
<feature type="transmembrane region" description="Helical" evidence="2">
    <location>
        <begin position="37"/>
        <end position="54"/>
    </location>
</feature>
<dbReference type="Proteomes" id="UP000322025">
    <property type="component" value="Unassembled WGS sequence"/>
</dbReference>
<keyword evidence="2" id="KW-0472">Membrane</keyword>
<dbReference type="Gene3D" id="3.30.565.10">
    <property type="entry name" value="Histidine kinase-like ATPase, C-terminal domain"/>
    <property type="match status" value="1"/>
</dbReference>
<evidence type="ECO:0000256" key="2">
    <source>
        <dbReference type="SAM" id="Phobius"/>
    </source>
</evidence>
<reference evidence="4" key="1">
    <citation type="submission" date="2019-07" db="EMBL/GenBank/DDBJ databases">
        <authorList>
            <person name="Wongkuna S."/>
            <person name="Scaria J."/>
        </authorList>
    </citation>
    <scope>NUCLEOTIDE SEQUENCE [LARGE SCALE GENOMIC DNA]</scope>
    <source>
        <strain evidence="4">SW178</strain>
    </source>
</reference>
<dbReference type="Pfam" id="PF14501">
    <property type="entry name" value="HATPase_c_5"/>
    <property type="match status" value="1"/>
</dbReference>
<feature type="transmembrane region" description="Helical" evidence="2">
    <location>
        <begin position="196"/>
        <end position="213"/>
    </location>
</feature>
<evidence type="ECO:0000259" key="3">
    <source>
        <dbReference type="Pfam" id="PF14501"/>
    </source>
</evidence>
<gene>
    <name evidence="4" type="ORF">FNY66_05590</name>
</gene>
<feature type="domain" description="Sensor histidine kinase NatK-like C-terminal" evidence="3">
    <location>
        <begin position="330"/>
        <end position="433"/>
    </location>
</feature>
<dbReference type="InterPro" id="IPR032834">
    <property type="entry name" value="NatK-like_C"/>
</dbReference>
<evidence type="ECO:0000313" key="4">
    <source>
        <dbReference type="EMBL" id="KAA8501915.1"/>
    </source>
</evidence>
<dbReference type="InterPro" id="IPR036890">
    <property type="entry name" value="HATPase_C_sf"/>
</dbReference>
<keyword evidence="5" id="KW-1185">Reference proteome</keyword>
<evidence type="ECO:0000313" key="5">
    <source>
        <dbReference type="Proteomes" id="UP000322025"/>
    </source>
</evidence>
<protein>
    <submittedName>
        <fullName evidence="4">GHKL domain-containing protein</fullName>
    </submittedName>
</protein>
<feature type="transmembrane region" description="Helical" evidence="2">
    <location>
        <begin position="91"/>
        <end position="112"/>
    </location>
</feature>
<dbReference type="SUPFAM" id="SSF55874">
    <property type="entry name" value="ATPase domain of HSP90 chaperone/DNA topoisomerase II/histidine kinase"/>
    <property type="match status" value="1"/>
</dbReference>
<organism evidence="4 5">
    <name type="scientific">Mediterraneibacter catenae</name>
    <dbReference type="NCBI Taxonomy" id="2594882"/>
    <lineage>
        <taxon>Bacteria</taxon>
        <taxon>Bacillati</taxon>
        <taxon>Bacillota</taxon>
        <taxon>Clostridia</taxon>
        <taxon>Lachnospirales</taxon>
        <taxon>Lachnospiraceae</taxon>
        <taxon>Mediterraneibacter</taxon>
    </lineage>
</organism>
<accession>A0A5M9I3A5</accession>
<dbReference type="OrthoDB" id="3173688at2"/>
<sequence>MSGIVNTPGYYYSIAYILAAFIVTCTNRKRVTGWKRYLTHFIFFAALICFMWMTDGVRQVLFLPAMTVSITLIMLYLYVSCEFTVSEAGYYCARAFITGEFAASLCWQIYFYTRGSIQDGHDSLWKWGELIVVYGIIFLVIWLIERGLQKDVVNVRINRRELMTVIVITIAVFAVSNMSYLDQNTMFSSPFAGEMFTIRTLVDLSGMAVLYAYHIQTRELQMKFEVDTLQNILEMQYKNYQLSQESIEIVNQKYHDLKHQITLLKAEANSRKSIEYLEEMEQDIRSYEAQNKTGNKVLDAVLTSKSLYCQNNDINLTCVADGTLLDFMAEMDISALFGNVLDNAIESVQKLDDKEKRLIHLSVAEQKSFLRIRVENYTEEKISFRNGMPVTTKKDKHLHGFGMKSIQSTVRKYGGSVTTGVRDNWFELRVLIPLNQRS</sequence>
<evidence type="ECO:0000256" key="1">
    <source>
        <dbReference type="SAM" id="Coils"/>
    </source>
</evidence>
<feature type="coiled-coil region" evidence="1">
    <location>
        <begin position="247"/>
        <end position="297"/>
    </location>
</feature>
<dbReference type="EMBL" id="VMSO01000005">
    <property type="protein sequence ID" value="KAA8501915.1"/>
    <property type="molecule type" value="Genomic_DNA"/>
</dbReference>
<dbReference type="RefSeq" id="WP_087150939.1">
    <property type="nucleotide sequence ID" value="NZ_VMSO01000005.1"/>
</dbReference>
<feature type="transmembrane region" description="Helical" evidence="2">
    <location>
        <begin position="60"/>
        <end position="79"/>
    </location>
</feature>
<feature type="transmembrane region" description="Helical" evidence="2">
    <location>
        <begin position="164"/>
        <end position="181"/>
    </location>
</feature>
<keyword evidence="1" id="KW-0175">Coiled coil</keyword>
<dbReference type="AlphaFoldDB" id="A0A5M9I3A5"/>
<name>A0A5M9I3A5_9FIRM</name>
<feature type="transmembrane region" description="Helical" evidence="2">
    <location>
        <begin position="124"/>
        <end position="144"/>
    </location>
</feature>
<keyword evidence="2" id="KW-0812">Transmembrane</keyword>
<proteinExistence type="predicted"/>